<dbReference type="Gene3D" id="3.40.50.10190">
    <property type="entry name" value="BRCT domain"/>
    <property type="match status" value="1"/>
</dbReference>
<dbReference type="GO" id="GO:0010571">
    <property type="term" value="P:positive regulation of nuclear cell cycle DNA replication"/>
    <property type="evidence" value="ECO:0007669"/>
    <property type="project" value="TreeGrafter"/>
</dbReference>
<accession>A0A4T0WW17</accession>
<evidence type="ECO:0000259" key="6">
    <source>
        <dbReference type="PROSITE" id="PS51265"/>
    </source>
</evidence>
<name>A0A4T0WW17_9ASCO</name>
<dbReference type="SMART" id="SM00586">
    <property type="entry name" value="ZnF_DBF"/>
    <property type="match status" value="1"/>
</dbReference>
<dbReference type="OrthoDB" id="21380at2759"/>
<dbReference type="GO" id="GO:1901987">
    <property type="term" value="P:regulation of cell cycle phase transition"/>
    <property type="evidence" value="ECO:0007669"/>
    <property type="project" value="TreeGrafter"/>
</dbReference>
<dbReference type="STRING" id="52247.A0A4T0WW17"/>
<feature type="domain" description="DBF4-type" evidence="6">
    <location>
        <begin position="774"/>
        <end position="823"/>
    </location>
</feature>
<dbReference type="PROSITE" id="PS51265">
    <property type="entry name" value="ZF_DBF4"/>
    <property type="match status" value="1"/>
</dbReference>
<keyword evidence="8" id="KW-1185">Reference proteome</keyword>
<dbReference type="Pfam" id="PF22437">
    <property type="entry name" value="DBF4_BRCT"/>
    <property type="match status" value="1"/>
</dbReference>
<dbReference type="PANTHER" id="PTHR15375">
    <property type="entry name" value="ACTIVATOR OF S-PHASE KINASE-RELATED"/>
    <property type="match status" value="1"/>
</dbReference>
<dbReference type="InterPro" id="IPR038545">
    <property type="entry name" value="Znf_DBF_sf"/>
</dbReference>
<evidence type="ECO:0000256" key="3">
    <source>
        <dbReference type="ARBA" id="ARBA00022833"/>
    </source>
</evidence>
<dbReference type="PANTHER" id="PTHR15375:SF26">
    <property type="entry name" value="PROTEIN CHIFFON"/>
    <property type="match status" value="1"/>
</dbReference>
<sequence length="829" mass="94342">MSRVPSTASKRSEKLDKQSTRVPLKDTSKNFVNSITNQRLHNDSNNSIINSDFRKTQTFIKPLDPVAPSTSVGTQMHAQQLTSGDRVPNLVDCSTPKKDGQVPYLTSNTINTALDRQASMNATTQSTGQSDQQRQIVAKKMTGNELFKWQQTWRDIMPKSYIFFEQVDPADNEQRKAILALKRLGATIELFFNENITIIVSRRSYDKNITYPPNDIFRYADKKQLKIWTIDKVFRFLNHLGEPILKTEEYENEHHAISTATQTNNNNNLSNMLMNEKLFGPSDRDPSAKRSDFKYFSGFFLYIWDFTLKTRPVAIREWKDKSYPKMNPTTNGKSLFSTESKSQNTISLLKRHLRRFNYLRETAEFRQELIAAAYKVKLRNGKLVSIPTYEERCAYMKKWEQIAFSSNPSSKIDVKLKDLYNSLNSTEREPFKEMFEDSDLNEFAMHESTTGLIQEHGNDVGNDMVCIEDLEEEEEENIDIDNDDVDDEEEEGEVDEECLKRLISDKSDDIDKINPAIKSSGLNKLQKNEGGIKIKPINAIPKLLRQDSTLVSNSNTNGVDGKMREYGEITASGVQASGINPSGTGTGCLGNGLAPSKSSVVNKMLANESKRIIVLSPTNSRAAKRMKISSKESKELNVFDEVLQVKESSILPDDVMREVEIEHLKAHKLSANEDELAALRSVEAKVLNTNNNSNNINPFISEGLENNQLNEHSKNQSVDIKNKTTITNGLAKEAKKHIKTNFVNEKNTIKCVDECANAATIGVFKKQKHEKGKHEMKPGYCENCRVKYSDFSDHVETEKHRSFAENDLNFKQIDNLIELLYQNRHKHHM</sequence>
<dbReference type="InterPro" id="IPR051590">
    <property type="entry name" value="Replication_Regulatory_Kinase"/>
</dbReference>
<evidence type="ECO:0000256" key="1">
    <source>
        <dbReference type="ARBA" id="ARBA00022723"/>
    </source>
</evidence>
<evidence type="ECO:0000256" key="2">
    <source>
        <dbReference type="ARBA" id="ARBA00022771"/>
    </source>
</evidence>
<keyword evidence="3" id="KW-0862">Zinc</keyword>
<feature type="region of interest" description="Disordered" evidence="5">
    <location>
        <begin position="1"/>
        <end position="26"/>
    </location>
</feature>
<comment type="caution">
    <text evidence="7">The sequence shown here is derived from an EMBL/GenBank/DDBJ whole genome shotgun (WGS) entry which is preliminary data.</text>
</comment>
<dbReference type="GO" id="GO:0043539">
    <property type="term" value="F:protein serine/threonine kinase activator activity"/>
    <property type="evidence" value="ECO:0007669"/>
    <property type="project" value="TreeGrafter"/>
</dbReference>
<dbReference type="Pfam" id="PF08630">
    <property type="entry name" value="Dfp1_Him1_M"/>
    <property type="match status" value="1"/>
</dbReference>
<dbReference type="Pfam" id="PF07535">
    <property type="entry name" value="zf-DBF"/>
    <property type="match status" value="1"/>
</dbReference>
<dbReference type="InterPro" id="IPR013939">
    <property type="entry name" value="Regulatory_Dfp1/Him1"/>
</dbReference>
<dbReference type="Proteomes" id="UP000307173">
    <property type="component" value="Unassembled WGS sequence"/>
</dbReference>
<dbReference type="GO" id="GO:0031431">
    <property type="term" value="C:Dbf4-dependent protein kinase complex"/>
    <property type="evidence" value="ECO:0007669"/>
    <property type="project" value="TreeGrafter"/>
</dbReference>
<feature type="compositionally biased region" description="Basic and acidic residues" evidence="5">
    <location>
        <begin position="10"/>
        <end position="26"/>
    </location>
</feature>
<protein>
    <recommendedName>
        <fullName evidence="6">DBF4-type domain-containing protein</fullName>
    </recommendedName>
</protein>
<dbReference type="AlphaFoldDB" id="A0A4T0WW17"/>
<dbReference type="FunFam" id="6.10.250.3410:FF:000001">
    <property type="entry name" value="Protein DBF4 homolog A"/>
    <property type="match status" value="1"/>
</dbReference>
<proteinExistence type="predicted"/>
<gene>
    <name evidence="7" type="ORF">CANINC_004666</name>
</gene>
<dbReference type="EMBL" id="SELW01000657">
    <property type="protein sequence ID" value="TID14995.1"/>
    <property type="molecule type" value="Genomic_DNA"/>
</dbReference>
<evidence type="ECO:0000313" key="8">
    <source>
        <dbReference type="Proteomes" id="UP000307173"/>
    </source>
</evidence>
<reference evidence="7 8" key="1">
    <citation type="journal article" date="2019" name="Front. Genet.">
        <title>Whole-Genome Sequencing of the Opportunistic Yeast Pathogen Candida inconspicua Uncovers Its Hybrid Origin.</title>
        <authorList>
            <person name="Mixao V."/>
            <person name="Hansen A.P."/>
            <person name="Saus E."/>
            <person name="Boekhout T."/>
            <person name="Lass-Florl C."/>
            <person name="Gabaldon T."/>
        </authorList>
    </citation>
    <scope>NUCLEOTIDE SEQUENCE [LARGE SCALE GENOMIC DNA]</scope>
    <source>
        <strain evidence="7 8">CBS 180</strain>
    </source>
</reference>
<dbReference type="InterPro" id="IPR055116">
    <property type="entry name" value="DBF4_BRCT"/>
</dbReference>
<organism evidence="7 8">
    <name type="scientific">Pichia inconspicua</name>
    <dbReference type="NCBI Taxonomy" id="52247"/>
    <lineage>
        <taxon>Eukaryota</taxon>
        <taxon>Fungi</taxon>
        <taxon>Dikarya</taxon>
        <taxon>Ascomycota</taxon>
        <taxon>Saccharomycotina</taxon>
        <taxon>Pichiomycetes</taxon>
        <taxon>Pichiales</taxon>
        <taxon>Pichiaceae</taxon>
        <taxon>Pichia</taxon>
    </lineage>
</organism>
<evidence type="ECO:0000313" key="7">
    <source>
        <dbReference type="EMBL" id="TID14995.1"/>
    </source>
</evidence>
<evidence type="ECO:0000256" key="5">
    <source>
        <dbReference type="SAM" id="MobiDB-lite"/>
    </source>
</evidence>
<dbReference type="GO" id="GO:0008270">
    <property type="term" value="F:zinc ion binding"/>
    <property type="evidence" value="ECO:0007669"/>
    <property type="project" value="UniProtKB-KW"/>
</dbReference>
<keyword evidence="2 4" id="KW-0863">Zinc-finger</keyword>
<dbReference type="GO" id="GO:0003676">
    <property type="term" value="F:nucleic acid binding"/>
    <property type="evidence" value="ECO:0007669"/>
    <property type="project" value="InterPro"/>
</dbReference>
<keyword evidence="1" id="KW-0479">Metal-binding</keyword>
<evidence type="ECO:0000256" key="4">
    <source>
        <dbReference type="PROSITE-ProRule" id="PRU00600"/>
    </source>
</evidence>
<dbReference type="Gene3D" id="6.10.250.3410">
    <property type="entry name" value="DBF zinc finger"/>
    <property type="match status" value="1"/>
</dbReference>
<dbReference type="InterPro" id="IPR006572">
    <property type="entry name" value="Znf_DBF"/>
</dbReference>
<dbReference type="InterPro" id="IPR036420">
    <property type="entry name" value="BRCT_dom_sf"/>
</dbReference>